<dbReference type="OrthoDB" id="26719at2759"/>
<accession>G8YFP6</accession>
<dbReference type="STRING" id="559304.G8YFP6"/>
<dbReference type="PANTHER" id="PTHR12215">
    <property type="entry name" value="PHOSPHOPANTETHEINE TRANSFERASE"/>
    <property type="match status" value="1"/>
</dbReference>
<keyword evidence="2" id="KW-0808">Transferase</keyword>
<dbReference type="GO" id="GO:0019878">
    <property type="term" value="P:lysine biosynthetic process via aminoadipic acid"/>
    <property type="evidence" value="ECO:0007669"/>
    <property type="project" value="TreeGrafter"/>
</dbReference>
<protein>
    <recommendedName>
        <fullName evidence="1">holo-[acyl-carrier-protein] synthase</fullName>
        <ecNumber evidence="1">2.7.8.7</ecNumber>
    </recommendedName>
</protein>
<dbReference type="EC" id="2.7.8.7" evidence="1"/>
<dbReference type="EMBL" id="FO082051">
    <property type="protein sequence ID" value="CCE81995.1"/>
    <property type="molecule type" value="Genomic_DNA"/>
</dbReference>
<dbReference type="SUPFAM" id="SSF56214">
    <property type="entry name" value="4'-phosphopantetheinyl transferase"/>
    <property type="match status" value="2"/>
</dbReference>
<evidence type="ECO:0000313" key="5">
    <source>
        <dbReference type="Proteomes" id="UP000005222"/>
    </source>
</evidence>
<dbReference type="GO" id="GO:0000287">
    <property type="term" value="F:magnesium ion binding"/>
    <property type="evidence" value="ECO:0007669"/>
    <property type="project" value="InterPro"/>
</dbReference>
<dbReference type="GO" id="GO:0008897">
    <property type="term" value="F:holo-[acyl-carrier-protein] synthase activity"/>
    <property type="evidence" value="ECO:0007669"/>
    <property type="project" value="UniProtKB-EC"/>
</dbReference>
<reference evidence="4 5" key="1">
    <citation type="journal article" date="2012" name="G3 (Bethesda)">
        <title>Pichia sorbitophila, an interspecies yeast hybrid reveals early steps of genome resolution following polyploidization.</title>
        <authorList>
            <person name="Leh Louis V."/>
            <person name="Despons L."/>
            <person name="Friedrich A."/>
            <person name="Martin T."/>
            <person name="Durrens P."/>
            <person name="Casaregola S."/>
            <person name="Neuveglise C."/>
            <person name="Fairhead C."/>
            <person name="Marck C."/>
            <person name="Cruz J.A."/>
            <person name="Straub M.L."/>
            <person name="Kugler V."/>
            <person name="Sacerdot C."/>
            <person name="Uzunov Z."/>
            <person name="Thierry A."/>
            <person name="Weiss S."/>
            <person name="Bleykasten C."/>
            <person name="De Montigny J."/>
            <person name="Jacques N."/>
            <person name="Jung P."/>
            <person name="Lemaire M."/>
            <person name="Mallet S."/>
            <person name="Morel G."/>
            <person name="Richard G.F."/>
            <person name="Sarkar A."/>
            <person name="Savel G."/>
            <person name="Schacherer J."/>
            <person name="Seret M.L."/>
            <person name="Talla E."/>
            <person name="Samson G."/>
            <person name="Jubin C."/>
            <person name="Poulain J."/>
            <person name="Vacherie B."/>
            <person name="Barbe V."/>
            <person name="Pelletier E."/>
            <person name="Sherman D.J."/>
            <person name="Westhof E."/>
            <person name="Weissenbach J."/>
            <person name="Baret P.V."/>
            <person name="Wincker P."/>
            <person name="Gaillardin C."/>
            <person name="Dujon B."/>
            <person name="Souciet J.L."/>
        </authorList>
    </citation>
    <scope>NUCLEOTIDE SEQUENCE [LARGE SCALE GENOMIC DNA]</scope>
    <source>
        <strain evidence="5">ATCC MYA-4447 / BCRC 22081 / CBS 7064 / NBRC 10061 / NRRL Y-12695</strain>
    </source>
</reference>
<name>G8YFP6_PICSO</name>
<evidence type="ECO:0000259" key="3">
    <source>
        <dbReference type="Pfam" id="PF01648"/>
    </source>
</evidence>
<dbReference type="Pfam" id="PF01648">
    <property type="entry name" value="ACPS"/>
    <property type="match status" value="1"/>
</dbReference>
<dbReference type="FunCoup" id="G8YFP6">
    <property type="interactions" value="52"/>
</dbReference>
<organism evidence="4 5">
    <name type="scientific">Pichia sorbitophila (strain ATCC MYA-4447 / BCRC 22081 / CBS 7064 / NBRC 10061 / NRRL Y-12695)</name>
    <name type="common">Hybrid yeast</name>
    <dbReference type="NCBI Taxonomy" id="559304"/>
    <lineage>
        <taxon>Eukaryota</taxon>
        <taxon>Fungi</taxon>
        <taxon>Dikarya</taxon>
        <taxon>Ascomycota</taxon>
        <taxon>Saccharomycotina</taxon>
        <taxon>Pichiomycetes</taxon>
        <taxon>Debaryomycetaceae</taxon>
        <taxon>Millerozyma</taxon>
    </lineage>
</organism>
<dbReference type="GO" id="GO:0005829">
    <property type="term" value="C:cytosol"/>
    <property type="evidence" value="ECO:0007669"/>
    <property type="project" value="TreeGrafter"/>
</dbReference>
<keyword evidence="5" id="KW-1185">Reference proteome</keyword>
<dbReference type="HOGENOM" id="CLU_839360_0_0_1"/>
<dbReference type="InterPro" id="IPR050559">
    <property type="entry name" value="P-Pant_transferase_sf"/>
</dbReference>
<dbReference type="PANTHER" id="PTHR12215:SF10">
    <property type="entry name" value="L-AMINOADIPATE-SEMIALDEHYDE DEHYDROGENASE-PHOSPHOPANTETHEINYL TRANSFERASE"/>
    <property type="match status" value="1"/>
</dbReference>
<evidence type="ECO:0000256" key="2">
    <source>
        <dbReference type="ARBA" id="ARBA00022679"/>
    </source>
</evidence>
<gene>
    <name evidence="4" type="primary">Piso0_002684</name>
    <name evidence="4" type="ORF">GNLVRS01_PISO0I15540g</name>
</gene>
<proteinExistence type="predicted"/>
<dbReference type="eggNOG" id="KOG0945">
    <property type="taxonomic scope" value="Eukaryota"/>
</dbReference>
<dbReference type="InterPro" id="IPR037143">
    <property type="entry name" value="4-PPantetheinyl_Trfase_dom_sf"/>
</dbReference>
<dbReference type="Proteomes" id="UP000005222">
    <property type="component" value="Chromosome I"/>
</dbReference>
<dbReference type="InterPro" id="IPR008278">
    <property type="entry name" value="4-PPantetheinyl_Trfase_dom"/>
</dbReference>
<dbReference type="InParanoid" id="G8YFP6"/>
<evidence type="ECO:0000256" key="1">
    <source>
        <dbReference type="ARBA" id="ARBA00013172"/>
    </source>
</evidence>
<feature type="domain" description="4'-phosphopantetheinyl transferase" evidence="3">
    <location>
        <begin position="148"/>
        <end position="224"/>
    </location>
</feature>
<dbReference type="Gene3D" id="3.90.470.20">
    <property type="entry name" value="4'-phosphopantetheinyl transferase domain"/>
    <property type="match status" value="1"/>
</dbReference>
<evidence type="ECO:0000313" key="4">
    <source>
        <dbReference type="EMBL" id="CCE81995.1"/>
    </source>
</evidence>
<dbReference type="AlphaFoldDB" id="G8YFP6"/>
<sequence length="321" mass="36179">MDNIKEWIQASFENALIHENTSTGSRLLLFSCNSGAGELKQHLEDDFNFESALRLLGLREQNKVLSVKDQESKFRLLVASLVTRLVLNYFVHRIEGGEFSPLKEIQFSYSKLGKPTLVTPHGSQIQFSSSSSNEIFAIVVQLGASTPLGLDLSHSRQKISASSIIEDFGPIFSPKEKQQLQSIQGERQRYIAFNQLWTLKEAFTKLIGTGLHVDLSGFSFDFITSAIIDGSKETPRSVARDVIQRCDVEWRNHISVNYEKISNQEPSLNHVFRSRPVFDCVSGIISSHDEYPVIASIIHQTSCPTEYFDIAMHKILAKLQE</sequence>